<feature type="region of interest" description="Disordered" evidence="1">
    <location>
        <begin position="901"/>
        <end position="931"/>
    </location>
</feature>
<evidence type="ECO:0000313" key="3">
    <source>
        <dbReference type="Proteomes" id="UP001251528"/>
    </source>
</evidence>
<feature type="compositionally biased region" description="Low complexity" evidence="1">
    <location>
        <begin position="917"/>
        <end position="931"/>
    </location>
</feature>
<name>A0AAJ0G1C7_9HYPO</name>
<proteinExistence type="predicted"/>
<feature type="region of interest" description="Disordered" evidence="1">
    <location>
        <begin position="81"/>
        <end position="104"/>
    </location>
</feature>
<evidence type="ECO:0000313" key="2">
    <source>
        <dbReference type="EMBL" id="KAK2609200.1"/>
    </source>
</evidence>
<feature type="compositionally biased region" description="Acidic residues" evidence="1">
    <location>
        <begin position="742"/>
        <end position="767"/>
    </location>
</feature>
<accession>A0AAJ0G1C7</accession>
<feature type="compositionally biased region" description="Basic and acidic residues" evidence="1">
    <location>
        <begin position="712"/>
        <end position="736"/>
    </location>
</feature>
<gene>
    <name evidence="2" type="ORF">QQS21_002282</name>
</gene>
<keyword evidence="3" id="KW-1185">Reference proteome</keyword>
<feature type="compositionally biased region" description="Polar residues" evidence="1">
    <location>
        <begin position="15"/>
        <end position="32"/>
    </location>
</feature>
<organism evidence="2 3">
    <name type="scientific">Conoideocrella luteorostrata</name>
    <dbReference type="NCBI Taxonomy" id="1105319"/>
    <lineage>
        <taxon>Eukaryota</taxon>
        <taxon>Fungi</taxon>
        <taxon>Dikarya</taxon>
        <taxon>Ascomycota</taxon>
        <taxon>Pezizomycotina</taxon>
        <taxon>Sordariomycetes</taxon>
        <taxon>Hypocreomycetidae</taxon>
        <taxon>Hypocreales</taxon>
        <taxon>Clavicipitaceae</taxon>
        <taxon>Conoideocrella</taxon>
    </lineage>
</organism>
<feature type="compositionally biased region" description="Basic and acidic residues" evidence="1">
    <location>
        <begin position="901"/>
        <end position="915"/>
    </location>
</feature>
<dbReference type="EMBL" id="JASWJB010000026">
    <property type="protein sequence ID" value="KAK2609200.1"/>
    <property type="molecule type" value="Genomic_DNA"/>
</dbReference>
<feature type="region of interest" description="Disordered" evidence="1">
    <location>
        <begin position="1"/>
        <end position="32"/>
    </location>
</feature>
<feature type="compositionally biased region" description="Polar residues" evidence="1">
    <location>
        <begin position="81"/>
        <end position="90"/>
    </location>
</feature>
<protein>
    <recommendedName>
        <fullName evidence="4">BTB domain-containing protein</fullName>
    </recommendedName>
</protein>
<feature type="compositionally biased region" description="Polar residues" evidence="1">
    <location>
        <begin position="802"/>
        <end position="813"/>
    </location>
</feature>
<evidence type="ECO:0000256" key="1">
    <source>
        <dbReference type="SAM" id="MobiDB-lite"/>
    </source>
</evidence>
<dbReference type="AlphaFoldDB" id="A0AAJ0G1C7"/>
<feature type="region of interest" description="Disordered" evidence="1">
    <location>
        <begin position="701"/>
        <end position="832"/>
    </location>
</feature>
<evidence type="ECO:0008006" key="4">
    <source>
        <dbReference type="Google" id="ProtNLM"/>
    </source>
</evidence>
<dbReference type="Proteomes" id="UP001251528">
    <property type="component" value="Unassembled WGS sequence"/>
</dbReference>
<feature type="compositionally biased region" description="Basic and acidic residues" evidence="1">
    <location>
        <begin position="478"/>
        <end position="488"/>
    </location>
</feature>
<comment type="caution">
    <text evidence="2">The sequence shown here is derived from an EMBL/GenBank/DDBJ whole genome shotgun (WGS) entry which is preliminary data.</text>
</comment>
<reference evidence="2" key="1">
    <citation type="submission" date="2023-06" db="EMBL/GenBank/DDBJ databases">
        <title>Conoideocrella luteorostrata (Hypocreales: Clavicipitaceae), a potential biocontrol fungus for elongate hemlock scale in United States Christmas tree production areas.</title>
        <authorList>
            <person name="Barrett H."/>
            <person name="Lovett B."/>
            <person name="Macias A.M."/>
            <person name="Stajich J.E."/>
            <person name="Kasson M.T."/>
        </authorList>
    </citation>
    <scope>NUCLEOTIDE SEQUENCE</scope>
    <source>
        <strain evidence="2">ARSEF 14590</strain>
    </source>
</reference>
<sequence length="931" mass="104639">MFATQPWGPKELNPSDPQLRTVESNEYQEQNSKQLQNLIQRMRSNPSGPSQVDSAYTEFDKNKETCLNLCHNILQDDFRSQRSMSNGTESMTRRDSSIDSPWGLGGTGFDQRSSFSGRSLTEVASGSLFKSGTVNEPFLNAIREWKNWLETLCDAFRDTLAETYKSYERDATPEMIDLLFTSRKFRREAIHRMRNASVTRLLSADPQFFPRYEIRFRNYERVKQEATRIRQLLQSGESGIAPSRNVQEFLTIAPRGDSMLEFANFGTETTHIDPALRFRVSSHMLAETSPIFARMFSGHASALELHEDEDITPHLPPPPTPYICQDGSEVKLYRMPQYEVNRLQSLEILMYAAHMRNDQIPREVSFEQFVAVAECCIRYRSTAPLEPLVEHRWLPQWMHRGADDMPDGLLVISYAFGCRQLFTRMSKSAILNLTDENDLQTKPWPQKIKDKIWALRCAKVDQIYSCCTNAVQEYIRPPTRDPSTDHDSNPVSEAMISSQTPAVPPTFITTLTSSPRCPKGIHSCDAVNLGWMMLVLNEMNLLQHVLKPSVMSQTRSHEHSSRSLAQLVEILRMMPSPASPIHRGGVCDPSPAFRTAIADIYNSVNGLTLHNISGKSHGWALSKHRMTEPESLPASGLERMAGTDPHTVAAEFSGSIRLQILSELDDPRDVQAAAQINKGFYETYKTYEVKLLRDFLRADLHTRSGSPSTSRNPEEKIPKKESDKIKEEKQRHERDAVSLQDPDTEILSEDDDDDDEDNEGDDLDGVDGTETLPPNDVHSNGQLSVNPPRYAKDERSSADGGSPTTPTQASSDTPLPMRISPNKPNGTIADHVEEPPMTVEEAQRILWPKSIIPESQPSISRLPPGIKGAREKFLSKDPAFTEGLEDKTLVVTGEKQLRSEHDRRIGLLKTGRADRPGSSGDTSDGGTSKRG</sequence>
<feature type="region of interest" description="Disordered" evidence="1">
    <location>
        <begin position="477"/>
        <end position="497"/>
    </location>
</feature>